<evidence type="ECO:0000313" key="1">
    <source>
        <dbReference type="EMBL" id="CCA73006.1"/>
    </source>
</evidence>
<protein>
    <recommendedName>
        <fullName evidence="3">MYND-type domain-containing protein</fullName>
    </recommendedName>
</protein>
<organism evidence="1 2">
    <name type="scientific">Serendipita indica (strain DSM 11827)</name>
    <name type="common">Root endophyte fungus</name>
    <name type="synonym">Piriformospora indica</name>
    <dbReference type="NCBI Taxonomy" id="1109443"/>
    <lineage>
        <taxon>Eukaryota</taxon>
        <taxon>Fungi</taxon>
        <taxon>Dikarya</taxon>
        <taxon>Basidiomycota</taxon>
        <taxon>Agaricomycotina</taxon>
        <taxon>Agaricomycetes</taxon>
        <taxon>Sebacinales</taxon>
        <taxon>Serendipitaceae</taxon>
        <taxon>Serendipita</taxon>
    </lineage>
</organism>
<proteinExistence type="predicted"/>
<reference evidence="1 2" key="1">
    <citation type="journal article" date="2011" name="PLoS Pathog.">
        <title>Endophytic Life Strategies Decoded by Genome and Transcriptome Analyses of the Mutualistic Root Symbiont Piriformospora indica.</title>
        <authorList>
            <person name="Zuccaro A."/>
            <person name="Lahrmann U."/>
            <person name="Guldener U."/>
            <person name="Langen G."/>
            <person name="Pfiffi S."/>
            <person name="Biedenkopf D."/>
            <person name="Wong P."/>
            <person name="Samans B."/>
            <person name="Grimm C."/>
            <person name="Basiewicz M."/>
            <person name="Murat C."/>
            <person name="Martin F."/>
            <person name="Kogel K.H."/>
        </authorList>
    </citation>
    <scope>NUCLEOTIDE SEQUENCE [LARGE SCALE GENOMIC DNA]</scope>
    <source>
        <strain evidence="1 2">DSM 11827</strain>
    </source>
</reference>
<name>G4TNW3_SERID</name>
<evidence type="ECO:0000313" key="2">
    <source>
        <dbReference type="Proteomes" id="UP000007148"/>
    </source>
</evidence>
<dbReference type="EMBL" id="CAFZ01000196">
    <property type="protein sequence ID" value="CCA73006.1"/>
    <property type="molecule type" value="Genomic_DNA"/>
</dbReference>
<dbReference type="Proteomes" id="UP000007148">
    <property type="component" value="Unassembled WGS sequence"/>
</dbReference>
<dbReference type="AlphaFoldDB" id="G4TNW3"/>
<comment type="caution">
    <text evidence="1">The sequence shown here is derived from an EMBL/GenBank/DDBJ whole genome shotgun (WGS) entry which is preliminary data.</text>
</comment>
<keyword evidence="2" id="KW-1185">Reference proteome</keyword>
<evidence type="ECO:0008006" key="3">
    <source>
        <dbReference type="Google" id="ProtNLM"/>
    </source>
</evidence>
<accession>G4TNW3</accession>
<dbReference type="InParanoid" id="G4TNW3"/>
<gene>
    <name evidence="1" type="ORF">PIIN_06961</name>
</gene>
<dbReference type="HOGENOM" id="CLU_804388_0_0_1"/>
<sequence length="345" mass="39217">MITQEGNFTIPLLIYYWKLAPNLVSRRQLEFAIARVALPRHDLTKPEPYMRHKTLRRLFQFIELEFGKKPGPVVVKLLLRGLGEDSDEPSEKAELLICTGMVLSVLGLELVSPPEVAQASLIRALARSAIFWKRYFASVMEQRKDPQKSSTVLLSKDVEPLYQLLYTASQLDPECGGQLASKMIRGQLLQYLEYIMVECQPDDSTNDVIDAILNELGYVLASTRSGIRYAMGVEVPRTRLMHALLQPYLSVPVIKQIIHSPFILSKRSFKDFPFDVLNLQRTEDVQIWASLLAIQDATVHYRRCTRRGCKELAKQACARCATRYCSRGLERTQALVRDSTGDTSH</sequence>